<dbReference type="SMART" id="SM00249">
    <property type="entry name" value="PHD"/>
    <property type="match status" value="1"/>
</dbReference>
<evidence type="ECO:0000256" key="4">
    <source>
        <dbReference type="SAM" id="MobiDB-lite"/>
    </source>
</evidence>
<sequence>IYRHFNRCLAAFPDYSSTRPGLKTFQYVDNMVGLRYSNSSEDDESDTESSPEVVYGRDDHPCGVCGGMEYSDDDAMLRCDRCQSCAHTSCYQPLSPFGDELRCLPCREDMRHEPCYRCHFIWTPQKNAPMATREQKKRLRFSHAICLKFDGYKGMMNQQCRYCDHLTGFRRKCEDEDCDVYSHAVCAWKRRYVDKKGNEIVFHCRNHRPDKRPTVAETDTLLTTTTTTNHVPDEPSTVDKQNMLPTTTIATNHRSEKRSTVDDQDKLLTTTITTRKRRRKQLS</sequence>
<proteinExistence type="predicted"/>
<name>A0A0H5RCJ4_9EUKA</name>
<dbReference type="InterPro" id="IPR011011">
    <property type="entry name" value="Znf_FYVE_PHD"/>
</dbReference>
<reference evidence="6" key="1">
    <citation type="submission" date="2015-04" db="EMBL/GenBank/DDBJ databases">
        <title>The genome sequence of the plant pathogenic Rhizarian Plasmodiophora brassicae reveals insights in its biotrophic life cycle and the origin of chitin synthesis.</title>
        <authorList>
            <person name="Schwelm A."/>
            <person name="Fogelqvist J."/>
            <person name="Knaust A."/>
            <person name="Julke S."/>
            <person name="Lilja T."/>
            <person name="Dhandapani V."/>
            <person name="Bonilla-Rosso G."/>
            <person name="Karlsson M."/>
            <person name="Shevchenko A."/>
            <person name="Choi S.R."/>
            <person name="Kim H.G."/>
            <person name="Park J.Y."/>
            <person name="Lim Y.P."/>
            <person name="Ludwig-Muller J."/>
            <person name="Dixelius C."/>
        </authorList>
    </citation>
    <scope>NUCLEOTIDE SEQUENCE</scope>
    <source>
        <tissue evidence="6">Potato root galls</tissue>
    </source>
</reference>
<feature type="compositionally biased region" description="Basic and acidic residues" evidence="4">
    <location>
        <begin position="253"/>
        <end position="263"/>
    </location>
</feature>
<dbReference type="AlphaFoldDB" id="A0A0H5RCJ4"/>
<feature type="region of interest" description="Disordered" evidence="4">
    <location>
        <begin position="224"/>
        <end position="263"/>
    </location>
</feature>
<keyword evidence="3" id="KW-0862">Zinc</keyword>
<keyword evidence="1" id="KW-0479">Metal-binding</keyword>
<dbReference type="SUPFAM" id="SSF57903">
    <property type="entry name" value="FYVE/PHD zinc finger"/>
    <property type="match status" value="1"/>
</dbReference>
<evidence type="ECO:0000256" key="1">
    <source>
        <dbReference type="ARBA" id="ARBA00022723"/>
    </source>
</evidence>
<evidence type="ECO:0000259" key="5">
    <source>
        <dbReference type="SMART" id="SM00249"/>
    </source>
</evidence>
<feature type="non-terminal residue" evidence="6">
    <location>
        <position position="1"/>
    </location>
</feature>
<accession>A0A0H5RCJ4</accession>
<evidence type="ECO:0000313" key="6">
    <source>
        <dbReference type="EMBL" id="CRZ11748.1"/>
    </source>
</evidence>
<feature type="domain" description="Zinc finger PHD-type" evidence="5">
    <location>
        <begin position="61"/>
        <end position="107"/>
    </location>
</feature>
<dbReference type="Gene3D" id="3.30.40.10">
    <property type="entry name" value="Zinc/RING finger domain, C3HC4 (zinc finger)"/>
    <property type="match status" value="1"/>
</dbReference>
<evidence type="ECO:0000256" key="3">
    <source>
        <dbReference type="ARBA" id="ARBA00022833"/>
    </source>
</evidence>
<dbReference type="GO" id="GO:0008270">
    <property type="term" value="F:zinc ion binding"/>
    <property type="evidence" value="ECO:0007669"/>
    <property type="project" value="UniProtKB-KW"/>
</dbReference>
<protein>
    <recommendedName>
        <fullName evidence="5">Zinc finger PHD-type domain-containing protein</fullName>
    </recommendedName>
</protein>
<feature type="compositionally biased region" description="Polar residues" evidence="4">
    <location>
        <begin position="238"/>
        <end position="252"/>
    </location>
</feature>
<keyword evidence="2" id="KW-0863">Zinc-finger</keyword>
<evidence type="ECO:0000256" key="2">
    <source>
        <dbReference type="ARBA" id="ARBA00022771"/>
    </source>
</evidence>
<organism evidence="6">
    <name type="scientific">Spongospora subterranea</name>
    <dbReference type="NCBI Taxonomy" id="70186"/>
    <lineage>
        <taxon>Eukaryota</taxon>
        <taxon>Sar</taxon>
        <taxon>Rhizaria</taxon>
        <taxon>Endomyxa</taxon>
        <taxon>Phytomyxea</taxon>
        <taxon>Plasmodiophorida</taxon>
        <taxon>Plasmodiophoridae</taxon>
        <taxon>Spongospora</taxon>
    </lineage>
</organism>
<dbReference type="EMBL" id="HACM01011306">
    <property type="protein sequence ID" value="CRZ11748.1"/>
    <property type="molecule type" value="Transcribed_RNA"/>
</dbReference>
<dbReference type="InterPro" id="IPR001965">
    <property type="entry name" value="Znf_PHD"/>
</dbReference>
<dbReference type="InterPro" id="IPR013083">
    <property type="entry name" value="Znf_RING/FYVE/PHD"/>
</dbReference>